<evidence type="ECO:0000256" key="1">
    <source>
        <dbReference type="SAM" id="MobiDB-lite"/>
    </source>
</evidence>
<dbReference type="EMBL" id="OBEJ01000005">
    <property type="protein sequence ID" value="SNZ17147.1"/>
    <property type="molecule type" value="Genomic_DNA"/>
</dbReference>
<dbReference type="Proteomes" id="UP000219453">
    <property type="component" value="Unassembled WGS sequence"/>
</dbReference>
<dbReference type="AlphaFoldDB" id="A0A285P7A2"/>
<feature type="region of interest" description="Disordered" evidence="1">
    <location>
        <begin position="22"/>
        <end position="48"/>
    </location>
</feature>
<dbReference type="OrthoDB" id="188277at2157"/>
<keyword evidence="3" id="KW-1185">Reference proteome</keyword>
<sequence length="85" mass="8605">MLQTKLLTLVAVTVLLASGVAGAAPAAPSPNDGPPVDVPDIGPPSDLPDVVPDFVGDIHDSVTEHVENGVDKLGERISDLTPGES</sequence>
<reference evidence="2 3" key="1">
    <citation type="submission" date="2017-09" db="EMBL/GenBank/DDBJ databases">
        <authorList>
            <person name="Ehlers B."/>
            <person name="Leendertz F.H."/>
        </authorList>
    </citation>
    <scope>NUCLEOTIDE SEQUENCE [LARGE SCALE GENOMIC DNA]</scope>
    <source>
        <strain evidence="2 3">DSM 27208</strain>
    </source>
</reference>
<accession>A0A285P7A2</accession>
<name>A0A285P7A2_NATPI</name>
<protein>
    <submittedName>
        <fullName evidence="2">Uncharacterized protein</fullName>
    </submittedName>
</protein>
<evidence type="ECO:0000313" key="3">
    <source>
        <dbReference type="Proteomes" id="UP000219453"/>
    </source>
</evidence>
<dbReference type="RefSeq" id="WP_218839211.1">
    <property type="nucleotide sequence ID" value="NZ_OBEJ01000005.1"/>
</dbReference>
<feature type="compositionally biased region" description="Pro residues" evidence="1">
    <location>
        <begin position="27"/>
        <end position="46"/>
    </location>
</feature>
<organism evidence="2 3">
    <name type="scientific">Natronoarchaeum philippinense</name>
    <dbReference type="NCBI Taxonomy" id="558529"/>
    <lineage>
        <taxon>Archaea</taxon>
        <taxon>Methanobacteriati</taxon>
        <taxon>Methanobacteriota</taxon>
        <taxon>Stenosarchaea group</taxon>
        <taxon>Halobacteria</taxon>
        <taxon>Halobacteriales</taxon>
        <taxon>Natronoarchaeaceae</taxon>
    </lineage>
</organism>
<evidence type="ECO:0000313" key="2">
    <source>
        <dbReference type="EMBL" id="SNZ17147.1"/>
    </source>
</evidence>
<gene>
    <name evidence="2" type="ORF">SAMN06269185_2896</name>
</gene>
<proteinExistence type="predicted"/>